<feature type="compositionally biased region" description="Polar residues" evidence="1">
    <location>
        <begin position="34"/>
        <end position="43"/>
    </location>
</feature>
<feature type="region of interest" description="Disordered" evidence="1">
    <location>
        <begin position="34"/>
        <end position="55"/>
    </location>
</feature>
<dbReference type="EMBL" id="FMZW01000096">
    <property type="protein sequence ID" value="SDF97184.1"/>
    <property type="molecule type" value="Genomic_DNA"/>
</dbReference>
<name>A0A1G7QFA6_9BRAD</name>
<evidence type="ECO:0000313" key="3">
    <source>
        <dbReference type="Proteomes" id="UP000199245"/>
    </source>
</evidence>
<feature type="compositionally biased region" description="Basic and acidic residues" evidence="1">
    <location>
        <begin position="44"/>
        <end position="55"/>
    </location>
</feature>
<protein>
    <submittedName>
        <fullName evidence="2">Uncharacterized protein</fullName>
    </submittedName>
</protein>
<accession>A0A1G7QFA6</accession>
<dbReference type="Proteomes" id="UP000199245">
    <property type="component" value="Unassembled WGS sequence"/>
</dbReference>
<organism evidence="2 3">
    <name type="scientific">Bradyrhizobium brasilense</name>
    <dbReference type="NCBI Taxonomy" id="1419277"/>
    <lineage>
        <taxon>Bacteria</taxon>
        <taxon>Pseudomonadati</taxon>
        <taxon>Pseudomonadota</taxon>
        <taxon>Alphaproteobacteria</taxon>
        <taxon>Hyphomicrobiales</taxon>
        <taxon>Nitrobacteraceae</taxon>
        <taxon>Bradyrhizobium</taxon>
    </lineage>
</organism>
<proteinExistence type="predicted"/>
<gene>
    <name evidence="2" type="ORF">SAMN05216337_109615</name>
</gene>
<evidence type="ECO:0000313" key="2">
    <source>
        <dbReference type="EMBL" id="SDF97184.1"/>
    </source>
</evidence>
<dbReference type="AlphaFoldDB" id="A0A1G7QFA6"/>
<dbReference type="RefSeq" id="WP_092090569.1">
    <property type="nucleotide sequence ID" value="NZ_FMZW01000096.1"/>
</dbReference>
<reference evidence="2 3" key="1">
    <citation type="submission" date="2016-10" db="EMBL/GenBank/DDBJ databases">
        <authorList>
            <person name="de Groot N.N."/>
        </authorList>
    </citation>
    <scope>NUCLEOTIDE SEQUENCE [LARGE SCALE GENOMIC DNA]</scope>
    <source>
        <strain evidence="2 3">R5</strain>
    </source>
</reference>
<sequence>MLDQNNGYEFAGPGRKRRERLALANIEQSFTPRTIKQKTVSKSLSERTPKRETRDITERGLKSKIRLLTLQTETFKEVCDELRRANISASGILVSNQRTAMREIIALLTAEGLIDEQRLEHYRRQYKRDRKG</sequence>
<evidence type="ECO:0000256" key="1">
    <source>
        <dbReference type="SAM" id="MobiDB-lite"/>
    </source>
</evidence>